<dbReference type="GO" id="GO:0048731">
    <property type="term" value="P:system development"/>
    <property type="evidence" value="ECO:0007669"/>
    <property type="project" value="UniProtKB-ARBA"/>
</dbReference>
<dbReference type="InterPro" id="IPR046810">
    <property type="entry name" value="ERM_helical"/>
</dbReference>
<keyword evidence="6" id="KW-0965">Cell junction</keyword>
<dbReference type="InterPro" id="IPR011174">
    <property type="entry name" value="ERM"/>
</dbReference>
<keyword evidence="5" id="KW-1003">Cell membrane</keyword>
<dbReference type="Pfam" id="PF09380">
    <property type="entry name" value="FERM_C"/>
    <property type="match status" value="1"/>
</dbReference>
<evidence type="ECO:0000313" key="12">
    <source>
        <dbReference type="EMBL" id="JAI61009.1"/>
    </source>
</evidence>
<dbReference type="InterPro" id="IPR029071">
    <property type="entry name" value="Ubiquitin-like_domsf"/>
</dbReference>
<dbReference type="InterPro" id="IPR014352">
    <property type="entry name" value="FERM/acyl-CoA-bd_prot_sf"/>
</dbReference>
<dbReference type="CDD" id="cd13194">
    <property type="entry name" value="FERM_C_ERM"/>
    <property type="match status" value="1"/>
</dbReference>
<evidence type="ECO:0000259" key="11">
    <source>
        <dbReference type="PROSITE" id="PS50057"/>
    </source>
</evidence>
<dbReference type="GO" id="GO:0009887">
    <property type="term" value="P:animal organ morphogenesis"/>
    <property type="evidence" value="ECO:0007669"/>
    <property type="project" value="UniProtKB-ARBA"/>
</dbReference>
<feature type="domain" description="FERM" evidence="11">
    <location>
        <begin position="15"/>
        <end position="305"/>
    </location>
</feature>
<keyword evidence="9" id="KW-0175">Coiled coil</keyword>
<dbReference type="Gene3D" id="1.20.5.450">
    <property type="match status" value="1"/>
</dbReference>
<dbReference type="InterPro" id="IPR041789">
    <property type="entry name" value="ERM_FERM_C"/>
</dbReference>
<dbReference type="EMBL" id="GDRN01087645">
    <property type="protein sequence ID" value="JAI61009.1"/>
    <property type="molecule type" value="Transcribed_RNA"/>
</dbReference>
<dbReference type="CDD" id="cd17186">
    <property type="entry name" value="FERM_F1_Merlin"/>
    <property type="match status" value="1"/>
</dbReference>
<dbReference type="SMART" id="SM01196">
    <property type="entry name" value="FERM_C"/>
    <property type="match status" value="1"/>
</dbReference>
<dbReference type="InterPro" id="IPR018979">
    <property type="entry name" value="FERM_N"/>
</dbReference>
<dbReference type="InterPro" id="IPR000299">
    <property type="entry name" value="FERM_domain"/>
</dbReference>
<dbReference type="CDD" id="cd14473">
    <property type="entry name" value="FERM_B-lobe"/>
    <property type="match status" value="1"/>
</dbReference>
<dbReference type="Pfam" id="PF00373">
    <property type="entry name" value="FERM_M"/>
    <property type="match status" value="1"/>
</dbReference>
<dbReference type="InterPro" id="IPR019747">
    <property type="entry name" value="FERM_CS"/>
</dbReference>
<dbReference type="GO" id="GO:0003779">
    <property type="term" value="F:actin binding"/>
    <property type="evidence" value="ECO:0007669"/>
    <property type="project" value="InterPro"/>
</dbReference>
<sequence>MPLRKLFWGRSSKSFPVKIVTLDAELEFSLPWRATGRELFELVSRTIGLRETWYFGLQYEDSKNNFAWLKMEKKVQDQDIPRRSPVPFVFLAKFYPEDVSEELVQEVTQHLFFLQVKQSILSMDIYCPPEMSVLLASYAVQAKFGDYDPATYQSGALAMEELLPQRVINQYQMTPEMWEERIRIWYADHQGMTRDEAEMEYLKIAQDLGMYGVNYFNITNKKQTELWLGVTALGLNVYESENKLEPKISFPWSEIRNISVDDRKFTIRPTDKTAPNFVFFSKNSRMNKLILDLSIGNHDLFKRRRKPDTIEVQQMKAAAREEKRRRQIEKDKLAREKHLREEVERQKAELEQRLYQYQDEMRAANDALRRSEETAELLVEKSRIAEEESMLLTQKATEAEQECQRAHIISAKTQEEKIAMEHKVREAELLVSTLVEEGERRATEAERLQQELIRARIAEKQAKEKLGSFIQSINGSISHSVANSTALNASLLNASHSLLNSSTPHLPASTSISHGLSGSTSHHHMAIGSTGDLPDLTLGGSTDALESSYARPPDLMSLDLLNDTDVDQLSLEIEKERGEYLERSRHLQQQLQHLKSEIEVLKVEENQTVLDAVYHEQLRSGETKYSTLRRTRSGTTKTRVAFFEEL</sequence>
<dbReference type="AlphaFoldDB" id="A0A0P4VYF1"/>
<dbReference type="InterPro" id="IPR019748">
    <property type="entry name" value="FERM_central"/>
</dbReference>
<dbReference type="FunFam" id="1.20.80.10:FF:000002">
    <property type="entry name" value="radixin isoform X1"/>
    <property type="match status" value="1"/>
</dbReference>
<feature type="compositionally biased region" description="Low complexity" evidence="10">
    <location>
        <begin position="509"/>
        <end position="520"/>
    </location>
</feature>
<dbReference type="SUPFAM" id="SSF47031">
    <property type="entry name" value="Second domain of FERM"/>
    <property type="match status" value="1"/>
</dbReference>
<evidence type="ECO:0000256" key="1">
    <source>
        <dbReference type="ARBA" id="ARBA00004105"/>
    </source>
</evidence>
<dbReference type="SMART" id="SM00295">
    <property type="entry name" value="B41"/>
    <property type="match status" value="1"/>
</dbReference>
<name>A0A0P4VYF1_SCYOL</name>
<dbReference type="Gene3D" id="3.10.20.90">
    <property type="entry name" value="Phosphatidylinositol 3-kinase Catalytic Subunit, Chain A, domain 1"/>
    <property type="match status" value="1"/>
</dbReference>
<reference evidence="12" key="1">
    <citation type="submission" date="2015-09" db="EMBL/GenBank/DDBJ databases">
        <title>Scylla olivacea transcriptome.</title>
        <authorList>
            <person name="Ikhwanuddin M."/>
        </authorList>
    </citation>
    <scope>NUCLEOTIDE SEQUENCE</scope>
</reference>
<dbReference type="InterPro" id="IPR019749">
    <property type="entry name" value="Band_41_domain"/>
</dbReference>
<evidence type="ECO:0000256" key="10">
    <source>
        <dbReference type="SAM" id="MobiDB-lite"/>
    </source>
</evidence>
<evidence type="ECO:0000256" key="5">
    <source>
        <dbReference type="ARBA" id="ARBA00022475"/>
    </source>
</evidence>
<dbReference type="PROSITE" id="PS00660">
    <property type="entry name" value="FERM_1"/>
    <property type="match status" value="1"/>
</dbReference>
<dbReference type="Gene3D" id="1.20.80.10">
    <property type="match status" value="1"/>
</dbReference>
<evidence type="ECO:0000256" key="9">
    <source>
        <dbReference type="SAM" id="Coils"/>
    </source>
</evidence>
<dbReference type="PRINTS" id="PR00661">
    <property type="entry name" value="ERMFAMILY"/>
</dbReference>
<dbReference type="Pfam" id="PF20492">
    <property type="entry name" value="ERM_helical"/>
    <property type="match status" value="1"/>
</dbReference>
<evidence type="ECO:0000256" key="3">
    <source>
        <dbReference type="ARBA" id="ARBA00004536"/>
    </source>
</evidence>
<dbReference type="Pfam" id="PF09379">
    <property type="entry name" value="FERM_N"/>
    <property type="match status" value="1"/>
</dbReference>
<dbReference type="PANTHER" id="PTHR23281">
    <property type="entry name" value="MERLIN/MOESIN/EZRIN/RADIXIN"/>
    <property type="match status" value="1"/>
</dbReference>
<proteinExistence type="predicted"/>
<dbReference type="PROSITE" id="PS00661">
    <property type="entry name" value="FERM_2"/>
    <property type="match status" value="1"/>
</dbReference>
<dbReference type="InterPro" id="IPR000798">
    <property type="entry name" value="Ez/rad/moesin-like"/>
</dbReference>
<dbReference type="GO" id="GO:0005886">
    <property type="term" value="C:plasma membrane"/>
    <property type="evidence" value="ECO:0007669"/>
    <property type="project" value="UniProtKB-SubCell"/>
</dbReference>
<dbReference type="InterPro" id="IPR011259">
    <property type="entry name" value="ERM_C_dom"/>
</dbReference>
<dbReference type="GO" id="GO:0005912">
    <property type="term" value="C:adherens junction"/>
    <property type="evidence" value="ECO:0007669"/>
    <property type="project" value="UniProtKB-SubCell"/>
</dbReference>
<dbReference type="SUPFAM" id="SSF50729">
    <property type="entry name" value="PH domain-like"/>
    <property type="match status" value="1"/>
</dbReference>
<feature type="coiled-coil region" evidence="9">
    <location>
        <begin position="435"/>
        <end position="465"/>
    </location>
</feature>
<dbReference type="Gene3D" id="2.30.29.30">
    <property type="entry name" value="Pleckstrin-homology domain (PH domain)/Phosphotyrosine-binding domain (PTB)"/>
    <property type="match status" value="1"/>
</dbReference>
<comment type="subcellular location">
    <subcellularLocation>
        <location evidence="3">Cell junction</location>
        <location evidence="3">Adherens junction</location>
    </subcellularLocation>
    <subcellularLocation>
        <location evidence="2">Cell membrane</location>
        <topology evidence="2">Peripheral membrane protein</topology>
    </subcellularLocation>
    <subcellularLocation>
        <location evidence="1">Cell projection</location>
        <location evidence="1">Microvillus</location>
    </subcellularLocation>
    <subcellularLocation>
        <location evidence="8">Cell projection</location>
        <location evidence="8">Rhabdomere</location>
    </subcellularLocation>
</comment>
<evidence type="ECO:0000256" key="4">
    <source>
        <dbReference type="ARBA" id="ARBA00022025"/>
    </source>
</evidence>
<feature type="region of interest" description="Disordered" evidence="10">
    <location>
        <begin position="502"/>
        <end position="528"/>
    </location>
</feature>
<dbReference type="SUPFAM" id="SSF48678">
    <property type="entry name" value="Moesin tail domain"/>
    <property type="match status" value="1"/>
</dbReference>
<dbReference type="PROSITE" id="PS50057">
    <property type="entry name" value="FERM_3"/>
    <property type="match status" value="1"/>
</dbReference>
<evidence type="ECO:0000256" key="8">
    <source>
        <dbReference type="ARBA" id="ARBA00043944"/>
    </source>
</evidence>
<dbReference type="GO" id="GO:0005902">
    <property type="term" value="C:microvillus"/>
    <property type="evidence" value="ECO:0007669"/>
    <property type="project" value="UniProtKB-SubCell"/>
</dbReference>
<keyword evidence="7" id="KW-0472">Membrane</keyword>
<dbReference type="InterPro" id="IPR035963">
    <property type="entry name" value="FERM_2"/>
</dbReference>
<dbReference type="Gene3D" id="6.10.360.10">
    <property type="match status" value="1"/>
</dbReference>
<evidence type="ECO:0000256" key="6">
    <source>
        <dbReference type="ARBA" id="ARBA00022949"/>
    </source>
</evidence>
<dbReference type="InterPro" id="IPR011993">
    <property type="entry name" value="PH-like_dom_sf"/>
</dbReference>
<dbReference type="Pfam" id="PF00769">
    <property type="entry name" value="ERM_C"/>
    <property type="match status" value="1"/>
</dbReference>
<organism evidence="12">
    <name type="scientific">Scylla olivacea</name>
    <name type="common">Orange mud crab</name>
    <name type="synonym">Cancer olivacea</name>
    <dbReference type="NCBI Taxonomy" id="85551"/>
    <lineage>
        <taxon>Eukaryota</taxon>
        <taxon>Metazoa</taxon>
        <taxon>Ecdysozoa</taxon>
        <taxon>Arthropoda</taxon>
        <taxon>Crustacea</taxon>
        <taxon>Multicrustacea</taxon>
        <taxon>Malacostraca</taxon>
        <taxon>Eumalacostraca</taxon>
        <taxon>Eucarida</taxon>
        <taxon>Decapoda</taxon>
        <taxon>Pleocyemata</taxon>
        <taxon>Brachyura</taxon>
        <taxon>Eubrachyura</taxon>
        <taxon>Portunoidea</taxon>
        <taxon>Portunidae</taxon>
        <taxon>Portuninae</taxon>
        <taxon>Scylla</taxon>
    </lineage>
</organism>
<dbReference type="InterPro" id="IPR018980">
    <property type="entry name" value="FERM_PH-like_C"/>
</dbReference>
<dbReference type="FunFam" id="3.10.20.90:FF:000013">
    <property type="entry name" value="radixin isoform X1"/>
    <property type="match status" value="1"/>
</dbReference>
<evidence type="ECO:0000256" key="2">
    <source>
        <dbReference type="ARBA" id="ARBA00004202"/>
    </source>
</evidence>
<dbReference type="PRINTS" id="PR00935">
    <property type="entry name" value="BAND41"/>
</dbReference>
<dbReference type="SUPFAM" id="SSF54236">
    <property type="entry name" value="Ubiquitin-like"/>
    <property type="match status" value="1"/>
</dbReference>
<dbReference type="InterPro" id="IPR008954">
    <property type="entry name" value="Moesin_tail_sf"/>
</dbReference>
<evidence type="ECO:0000256" key="7">
    <source>
        <dbReference type="ARBA" id="ARBA00023136"/>
    </source>
</evidence>
<feature type="coiled-coil region" evidence="9">
    <location>
        <begin position="577"/>
        <end position="604"/>
    </location>
</feature>
<protein>
    <recommendedName>
        <fullName evidence="4">Moesin/ezrin/radixin homolog 1</fullName>
    </recommendedName>
</protein>
<accession>A0A0P4VYF1</accession>
<feature type="coiled-coil region" evidence="9">
    <location>
        <begin position="312"/>
        <end position="402"/>
    </location>
</feature>